<protein>
    <recommendedName>
        <fullName evidence="6">OPA3-like protein</fullName>
    </recommendedName>
</protein>
<accession>A0A1J6I5Z6</accession>
<dbReference type="Proteomes" id="UP000187609">
    <property type="component" value="Unassembled WGS sequence"/>
</dbReference>
<gene>
    <name evidence="4" type="ORF">A4A49_03760</name>
</gene>
<keyword evidence="3" id="KW-0812">Transmembrane</keyword>
<dbReference type="AlphaFoldDB" id="A0A1J6I5Z6"/>
<evidence type="ECO:0000313" key="5">
    <source>
        <dbReference type="Proteomes" id="UP000187609"/>
    </source>
</evidence>
<dbReference type="OMA" id="YLLCFTM"/>
<evidence type="ECO:0008006" key="6">
    <source>
        <dbReference type="Google" id="ProtNLM"/>
    </source>
</evidence>
<keyword evidence="1" id="KW-0175">Coiled coil</keyword>
<evidence type="ECO:0000256" key="3">
    <source>
        <dbReference type="SAM" id="Phobius"/>
    </source>
</evidence>
<dbReference type="EMBL" id="MJEQ01037189">
    <property type="protein sequence ID" value="OIT00446.1"/>
    <property type="molecule type" value="Genomic_DNA"/>
</dbReference>
<feature type="region of interest" description="Disordered" evidence="2">
    <location>
        <begin position="1"/>
        <end position="24"/>
    </location>
</feature>
<organism evidence="4 5">
    <name type="scientific">Nicotiana attenuata</name>
    <name type="common">Coyote tobacco</name>
    <dbReference type="NCBI Taxonomy" id="49451"/>
    <lineage>
        <taxon>Eukaryota</taxon>
        <taxon>Viridiplantae</taxon>
        <taxon>Streptophyta</taxon>
        <taxon>Embryophyta</taxon>
        <taxon>Tracheophyta</taxon>
        <taxon>Spermatophyta</taxon>
        <taxon>Magnoliopsida</taxon>
        <taxon>eudicotyledons</taxon>
        <taxon>Gunneridae</taxon>
        <taxon>Pentapetalae</taxon>
        <taxon>asterids</taxon>
        <taxon>lamiids</taxon>
        <taxon>Solanales</taxon>
        <taxon>Solanaceae</taxon>
        <taxon>Nicotianoideae</taxon>
        <taxon>Nicotianeae</taxon>
        <taxon>Nicotiana</taxon>
    </lineage>
</organism>
<keyword evidence="3" id="KW-1133">Transmembrane helix</keyword>
<comment type="caution">
    <text evidence="4">The sequence shown here is derived from an EMBL/GenBank/DDBJ whole genome shotgun (WGS) entry which is preliminary data.</text>
</comment>
<name>A0A1J6I5Z6_NICAT</name>
<evidence type="ECO:0000256" key="1">
    <source>
        <dbReference type="SAM" id="Coils"/>
    </source>
</evidence>
<feature type="non-terminal residue" evidence="4">
    <location>
        <position position="1"/>
    </location>
</feature>
<keyword evidence="3" id="KW-0472">Membrane</keyword>
<evidence type="ECO:0000256" key="2">
    <source>
        <dbReference type="SAM" id="MobiDB-lite"/>
    </source>
</evidence>
<keyword evidence="5" id="KW-1185">Reference proteome</keyword>
<feature type="transmembrane region" description="Helical" evidence="3">
    <location>
        <begin position="98"/>
        <end position="117"/>
    </location>
</feature>
<proteinExistence type="predicted"/>
<sequence length="191" mass="21755">HDREPLGTHIRRSNSPNSDRHLHQAQTNGFASPDFQFSTINIIMLNAPARLIAFAAKHLASSPSKGGALHPLFHQPVLKMAQRMRIDLVDEKKAIEAAVHYLLCFTMIGAAGVGLVYEHKCSSYRQKQTRFEIEQILQKHMQGISQRMEKAHQEIDQIRHEYQEINQVRHGFSIINPVRDDERGWSSGQGD</sequence>
<reference evidence="4" key="1">
    <citation type="submission" date="2016-11" db="EMBL/GenBank/DDBJ databases">
        <title>The genome of Nicotiana attenuata.</title>
        <authorList>
            <person name="Xu S."/>
            <person name="Brockmoeller T."/>
            <person name="Gaquerel E."/>
            <person name="Navarro A."/>
            <person name="Kuhl H."/>
            <person name="Gase K."/>
            <person name="Ling Z."/>
            <person name="Zhou W."/>
            <person name="Kreitzer C."/>
            <person name="Stanke M."/>
            <person name="Tang H."/>
            <person name="Lyons E."/>
            <person name="Pandey P."/>
            <person name="Pandey S.P."/>
            <person name="Timmermann B."/>
            <person name="Baldwin I.T."/>
        </authorList>
    </citation>
    <scope>NUCLEOTIDE SEQUENCE [LARGE SCALE GENOMIC DNA]</scope>
    <source>
        <strain evidence="4">UT</strain>
    </source>
</reference>
<evidence type="ECO:0000313" key="4">
    <source>
        <dbReference type="EMBL" id="OIT00446.1"/>
    </source>
</evidence>
<dbReference type="Gramene" id="OIT00446">
    <property type="protein sequence ID" value="OIT00446"/>
    <property type="gene ID" value="A4A49_03760"/>
</dbReference>
<feature type="coiled-coil region" evidence="1">
    <location>
        <begin position="141"/>
        <end position="168"/>
    </location>
</feature>